<gene>
    <name evidence="2" type="ORF">KLO01_15830</name>
</gene>
<dbReference type="Proteomes" id="UP000321793">
    <property type="component" value="Unassembled WGS sequence"/>
</dbReference>
<keyword evidence="1" id="KW-0472">Membrane</keyword>
<keyword evidence="1" id="KW-0812">Transmembrane</keyword>
<reference evidence="2 3" key="1">
    <citation type="submission" date="2019-07" db="EMBL/GenBank/DDBJ databases">
        <title>Whole genome shotgun sequence of Knoellia locipacati NBRC 109775.</title>
        <authorList>
            <person name="Hosoyama A."/>
            <person name="Uohara A."/>
            <person name="Ohji S."/>
            <person name="Ichikawa N."/>
        </authorList>
    </citation>
    <scope>NUCLEOTIDE SEQUENCE [LARGE SCALE GENOMIC DNA]</scope>
    <source>
        <strain evidence="2 3">NBRC 109775</strain>
    </source>
</reference>
<sequence>MRAPWGWPGPDLNDSRQVPAHYAVCAFGAPYPRDVIEDVGFQVNWISVPIFFALAGGLALHAKRVSGGWTRPWIGIKPLWWFVLIFFVPFVGVPVLVVRLIANRDTPGVITGRGVSR</sequence>
<comment type="caution">
    <text evidence="2">The sequence shown here is derived from an EMBL/GenBank/DDBJ whole genome shotgun (WGS) entry which is preliminary data.</text>
</comment>
<keyword evidence="3" id="KW-1185">Reference proteome</keyword>
<proteinExistence type="predicted"/>
<dbReference type="EMBL" id="BKBA01000006">
    <property type="protein sequence ID" value="GEQ13536.1"/>
    <property type="molecule type" value="Genomic_DNA"/>
</dbReference>
<protein>
    <submittedName>
        <fullName evidence="2">Uncharacterized protein</fullName>
    </submittedName>
</protein>
<name>A0A512SZX9_9MICO</name>
<feature type="transmembrane region" description="Helical" evidence="1">
    <location>
        <begin position="80"/>
        <end position="102"/>
    </location>
</feature>
<feature type="transmembrane region" description="Helical" evidence="1">
    <location>
        <begin position="39"/>
        <end position="60"/>
    </location>
</feature>
<evidence type="ECO:0000313" key="3">
    <source>
        <dbReference type="Proteomes" id="UP000321793"/>
    </source>
</evidence>
<evidence type="ECO:0000256" key="1">
    <source>
        <dbReference type="SAM" id="Phobius"/>
    </source>
</evidence>
<dbReference type="AlphaFoldDB" id="A0A512SZX9"/>
<keyword evidence="1" id="KW-1133">Transmembrane helix</keyword>
<accession>A0A512SZX9</accession>
<organism evidence="2 3">
    <name type="scientific">Knoellia locipacati</name>
    <dbReference type="NCBI Taxonomy" id="882824"/>
    <lineage>
        <taxon>Bacteria</taxon>
        <taxon>Bacillati</taxon>
        <taxon>Actinomycetota</taxon>
        <taxon>Actinomycetes</taxon>
        <taxon>Micrococcales</taxon>
        <taxon>Intrasporangiaceae</taxon>
        <taxon>Knoellia</taxon>
    </lineage>
</organism>
<evidence type="ECO:0000313" key="2">
    <source>
        <dbReference type="EMBL" id="GEQ13536.1"/>
    </source>
</evidence>